<accession>A0A7Y4P878</accession>
<dbReference type="InterPro" id="IPR025339">
    <property type="entry name" value="DUF4245"/>
</dbReference>
<reference evidence="2 3" key="3">
    <citation type="journal article" date="2020" name="Int. J. Syst. Evol. Microbiol.">
        <title>Corynebacterium silvaticum sp. nov., a unique group of NTTB corynebacteria in wild boar and roe deer.</title>
        <authorList>
            <person name="Dangel A."/>
            <person name="Berger A."/>
            <person name="Rau J."/>
            <person name="Eisenberg T."/>
            <person name="Kampfer P."/>
            <person name="Margos G."/>
            <person name="Contzen M."/>
            <person name="Busse H.J."/>
            <person name="Konrad R."/>
            <person name="Peters M."/>
            <person name="Sting R."/>
            <person name="Sing A."/>
        </authorList>
    </citation>
    <scope>NUCLEOTIDE SEQUENCE [LARGE SCALE GENOMIC DNA]</scope>
    <source>
        <strain evidence="2 3">PO100/5</strain>
    </source>
</reference>
<dbReference type="OrthoDB" id="4772660at2"/>
<gene>
    <name evidence="2" type="ORF">CBE74_04510</name>
</gene>
<dbReference type="EMBL" id="CP021417">
    <property type="protein sequence ID" value="ARU45879.1"/>
    <property type="molecule type" value="Genomic_DNA"/>
</dbReference>
<keyword evidence="1" id="KW-0472">Membrane</keyword>
<evidence type="ECO:0000256" key="1">
    <source>
        <dbReference type="SAM" id="Phobius"/>
    </source>
</evidence>
<keyword evidence="1" id="KW-1133">Transmembrane helix</keyword>
<dbReference type="RefSeq" id="WP_087453709.1">
    <property type="nucleotide sequence ID" value="NZ_CP021417.2"/>
</dbReference>
<evidence type="ECO:0000313" key="3">
    <source>
        <dbReference type="Proteomes" id="UP000195652"/>
    </source>
</evidence>
<feature type="transmembrane region" description="Helical" evidence="1">
    <location>
        <begin position="15"/>
        <end position="35"/>
    </location>
</feature>
<dbReference type="Proteomes" id="UP000195652">
    <property type="component" value="Chromosome"/>
</dbReference>
<proteinExistence type="predicted"/>
<protein>
    <submittedName>
        <fullName evidence="2">DUF4245 domain-containing protein</fullName>
    </submittedName>
</protein>
<dbReference type="KEGG" id="csil:CBE74_04510"/>
<dbReference type="AlphaFoldDB" id="A0A7Y4P878"/>
<reference evidence="2 3" key="2">
    <citation type="journal article" date="2020" name="Antonie Van Leeuwenhoek">
        <title>Phylogenomic characterisation of a novel corynebacterial species pathogenic to animals.</title>
        <authorList>
            <person name="Moller J."/>
            <person name="Musella L."/>
            <person name="Melnikov V."/>
            <person name="Geissdorfer W."/>
            <person name="Burkovski A."/>
            <person name="Sangal V."/>
        </authorList>
    </citation>
    <scope>NUCLEOTIDE SEQUENCE [LARGE SCALE GENOMIC DNA]</scope>
    <source>
        <strain evidence="2 3">PO100/5</strain>
    </source>
</reference>
<reference evidence="2 3" key="1">
    <citation type="journal article" date="2014" name="BMC Vet. Res.">
        <title>First report of Corynebacterium pseudotuberculosis from caseous lymphadenitis lesions in Black Alentejano pig (Sus scrofa domesticus).</title>
        <authorList>
            <person name="Oliveira M."/>
            <person name="Barroco C."/>
            <person name="Mottola C."/>
            <person name="Santos R."/>
            <person name="Lemsaddek A."/>
            <person name="Tavares L."/>
            <person name="Semedo-Lemsaddek T."/>
        </authorList>
    </citation>
    <scope>NUCLEOTIDE SEQUENCE [LARGE SCALE GENOMIC DNA]</scope>
    <source>
        <strain evidence="2 3">PO100/5</strain>
    </source>
</reference>
<name>A0A7Y4P878_9CORY</name>
<reference evidence="2 3" key="4">
    <citation type="journal article" date="2020" name="PLoS ONE">
        <title>Taxonomic classification of strain PO100/5 shows a broader geographic distribution and genetic markers of the recently described Corynebacterium silvaticum.</title>
        <authorList>
            <person name="Viana M.V.C."/>
            <person name="Profeta R."/>
            <person name="da Silva A.L."/>
            <person name="Hurtado R."/>
            <person name="Cerqueira J.C."/>
            <person name="Ribeiro B.F.S."/>
            <person name="Almeida M.O."/>
            <person name="Morais-Rodrigues F."/>
            <person name="Soares S.C."/>
            <person name="Oliveira M."/>
            <person name="Tavares L."/>
            <person name="Figueiredo H."/>
            <person name="Wattam A.R."/>
            <person name="Barh D."/>
            <person name="Ghosh P."/>
            <person name="Silva A."/>
            <person name="Azevedo V."/>
        </authorList>
    </citation>
    <scope>NUCLEOTIDE SEQUENCE [LARGE SCALE GENOMIC DNA]</scope>
    <source>
        <strain evidence="2 3">PO100/5</strain>
    </source>
</reference>
<keyword evidence="1" id="KW-0812">Transmembrane</keyword>
<dbReference type="GeneID" id="75007524"/>
<evidence type="ECO:0000313" key="2">
    <source>
        <dbReference type="EMBL" id="ARU45879.1"/>
    </source>
</evidence>
<keyword evidence="3" id="KW-1185">Reference proteome</keyword>
<organism evidence="2 3">
    <name type="scientific">Corynebacterium silvaticum</name>
    <dbReference type="NCBI Taxonomy" id="2320431"/>
    <lineage>
        <taxon>Bacteria</taxon>
        <taxon>Bacillati</taxon>
        <taxon>Actinomycetota</taxon>
        <taxon>Actinomycetes</taxon>
        <taxon>Mycobacteriales</taxon>
        <taxon>Corynebacteriaceae</taxon>
        <taxon>Corynebacterium</taxon>
    </lineage>
</organism>
<dbReference type="Pfam" id="PF14030">
    <property type="entry name" value="DUF4245"/>
    <property type="match status" value="1"/>
</dbReference>
<sequence>MAVEKPRIYQNGRDIVLSLGVILLVAALIIGFTGMCSFNKGAPENGPIHAVDAKTYLHLEARSMGFPVRYPGEIPGWVANSARRDDLGGTPAPVVGWVINGASFIQLEQTGLGEKEAAAAFDSHVREKTGSHTVEGVTVSEYTSEEKGVRALWIADLGDSRILVSGAAPKENFDELISRVIKAEPISTQ</sequence>